<dbReference type="Gene3D" id="3.40.30.10">
    <property type="entry name" value="Glutaredoxin"/>
    <property type="match status" value="1"/>
</dbReference>
<dbReference type="PANTHER" id="PTHR42801">
    <property type="entry name" value="THIOREDOXIN-DEPENDENT PEROXIDE REDUCTASE"/>
    <property type="match status" value="1"/>
</dbReference>
<evidence type="ECO:0000256" key="7">
    <source>
        <dbReference type="ARBA" id="ARBA00023284"/>
    </source>
</evidence>
<feature type="domain" description="Thioredoxin" evidence="12">
    <location>
        <begin position="1"/>
        <end position="149"/>
    </location>
</feature>
<comment type="catalytic activity">
    <reaction evidence="11">
        <text>a hydroperoxide + [thioredoxin]-dithiol = an alcohol + [thioredoxin]-disulfide + H2O</text>
        <dbReference type="Rhea" id="RHEA:62620"/>
        <dbReference type="Rhea" id="RHEA-COMP:10698"/>
        <dbReference type="Rhea" id="RHEA-COMP:10700"/>
        <dbReference type="ChEBI" id="CHEBI:15377"/>
        <dbReference type="ChEBI" id="CHEBI:29950"/>
        <dbReference type="ChEBI" id="CHEBI:30879"/>
        <dbReference type="ChEBI" id="CHEBI:35924"/>
        <dbReference type="ChEBI" id="CHEBI:50058"/>
        <dbReference type="EC" id="1.11.1.24"/>
    </reaction>
</comment>
<protein>
    <recommendedName>
        <fullName evidence="2">thioredoxin-dependent peroxiredoxin</fullName>
        <ecNumber evidence="2">1.11.1.24</ecNumber>
    </recommendedName>
    <alternativeName>
        <fullName evidence="10">Bacterioferritin comigratory protein</fullName>
    </alternativeName>
    <alternativeName>
        <fullName evidence="8">Thioredoxin peroxidase</fullName>
    </alternativeName>
</protein>
<organism evidence="13 14">
    <name type="scientific">Fusibacter ferrireducens</name>
    <dbReference type="NCBI Taxonomy" id="2785058"/>
    <lineage>
        <taxon>Bacteria</taxon>
        <taxon>Bacillati</taxon>
        <taxon>Bacillota</taxon>
        <taxon>Clostridia</taxon>
        <taxon>Eubacteriales</taxon>
        <taxon>Eubacteriales Family XII. Incertae Sedis</taxon>
        <taxon>Fusibacter</taxon>
    </lineage>
</organism>
<comment type="caution">
    <text evidence="13">The sequence shown here is derived from an EMBL/GenBank/DDBJ whole genome shotgun (WGS) entry which is preliminary data.</text>
</comment>
<dbReference type="InterPro" id="IPR000866">
    <property type="entry name" value="AhpC/TSA"/>
</dbReference>
<accession>A0ABR9ZX99</accession>
<dbReference type="InterPro" id="IPR036249">
    <property type="entry name" value="Thioredoxin-like_sf"/>
</dbReference>
<dbReference type="PROSITE" id="PS51352">
    <property type="entry name" value="THIOREDOXIN_2"/>
    <property type="match status" value="1"/>
</dbReference>
<evidence type="ECO:0000256" key="9">
    <source>
        <dbReference type="ARBA" id="ARBA00038489"/>
    </source>
</evidence>
<dbReference type="PANTHER" id="PTHR42801:SF4">
    <property type="entry name" value="AHPC_TSA FAMILY PROTEIN"/>
    <property type="match status" value="1"/>
</dbReference>
<evidence type="ECO:0000313" key="13">
    <source>
        <dbReference type="EMBL" id="MBF4694773.1"/>
    </source>
</evidence>
<evidence type="ECO:0000256" key="8">
    <source>
        <dbReference type="ARBA" id="ARBA00032824"/>
    </source>
</evidence>
<comment type="similarity">
    <text evidence="9">Belongs to the peroxiredoxin family. BCP/PrxQ subfamily.</text>
</comment>
<evidence type="ECO:0000256" key="10">
    <source>
        <dbReference type="ARBA" id="ARBA00041373"/>
    </source>
</evidence>
<evidence type="ECO:0000256" key="4">
    <source>
        <dbReference type="ARBA" id="ARBA00022862"/>
    </source>
</evidence>
<evidence type="ECO:0000256" key="1">
    <source>
        <dbReference type="ARBA" id="ARBA00003330"/>
    </source>
</evidence>
<evidence type="ECO:0000256" key="2">
    <source>
        <dbReference type="ARBA" id="ARBA00013017"/>
    </source>
</evidence>
<evidence type="ECO:0000256" key="11">
    <source>
        <dbReference type="ARBA" id="ARBA00049091"/>
    </source>
</evidence>
<keyword evidence="6" id="KW-1015">Disulfide bond</keyword>
<evidence type="ECO:0000256" key="3">
    <source>
        <dbReference type="ARBA" id="ARBA00022559"/>
    </source>
</evidence>
<reference evidence="13 14" key="1">
    <citation type="submission" date="2020-11" db="EMBL/GenBank/DDBJ databases">
        <title>Fusibacter basophilias sp. nov.</title>
        <authorList>
            <person name="Qiu D."/>
        </authorList>
    </citation>
    <scope>NUCLEOTIDE SEQUENCE [LARGE SCALE GENOMIC DNA]</scope>
    <source>
        <strain evidence="13 14">Q10-2</strain>
    </source>
</reference>
<dbReference type="RefSeq" id="WP_194703018.1">
    <property type="nucleotide sequence ID" value="NZ_JADKNH010000011.1"/>
</dbReference>
<dbReference type="Proteomes" id="UP000614200">
    <property type="component" value="Unassembled WGS sequence"/>
</dbReference>
<evidence type="ECO:0000313" key="14">
    <source>
        <dbReference type="Proteomes" id="UP000614200"/>
    </source>
</evidence>
<dbReference type="Pfam" id="PF00578">
    <property type="entry name" value="AhpC-TSA"/>
    <property type="match status" value="1"/>
</dbReference>
<gene>
    <name evidence="13" type="ORF">ISU02_16855</name>
</gene>
<keyword evidence="14" id="KW-1185">Reference proteome</keyword>
<sequence length="149" mass="17135">MSYLKEDFTLNMTGGGQVDKAALLDQNFILYFYPKDNTSGCTLEAQDFADLYDEFKALGYEVYGISKDSLKSHEKFKEKFNLPFNLIADEEKILHKSFDVIKEKKMYGKLVKGTERSTFVFREGLLCITEFRGVKAKGHARAVLDYLQK</sequence>
<dbReference type="CDD" id="cd03017">
    <property type="entry name" value="PRX_BCP"/>
    <property type="match status" value="1"/>
</dbReference>
<dbReference type="EMBL" id="JADKNH010000011">
    <property type="protein sequence ID" value="MBF4694773.1"/>
    <property type="molecule type" value="Genomic_DNA"/>
</dbReference>
<keyword evidence="3" id="KW-0575">Peroxidase</keyword>
<keyword evidence="7" id="KW-0676">Redox-active center</keyword>
<evidence type="ECO:0000259" key="12">
    <source>
        <dbReference type="PROSITE" id="PS51352"/>
    </source>
</evidence>
<dbReference type="InterPro" id="IPR013766">
    <property type="entry name" value="Thioredoxin_domain"/>
</dbReference>
<dbReference type="SUPFAM" id="SSF52833">
    <property type="entry name" value="Thioredoxin-like"/>
    <property type="match status" value="1"/>
</dbReference>
<evidence type="ECO:0000256" key="5">
    <source>
        <dbReference type="ARBA" id="ARBA00023002"/>
    </source>
</evidence>
<keyword evidence="4" id="KW-0049">Antioxidant</keyword>
<dbReference type="InterPro" id="IPR050924">
    <property type="entry name" value="Peroxiredoxin_BCP/PrxQ"/>
</dbReference>
<comment type="function">
    <text evidence="1">Thiol-specific peroxidase that catalyzes the reduction of hydrogen peroxide and organic hydroperoxides to water and alcohols, respectively. Plays a role in cell protection against oxidative stress by detoxifying peroxides and as sensor of hydrogen peroxide-mediated signaling events.</text>
</comment>
<dbReference type="EC" id="1.11.1.24" evidence="2"/>
<evidence type="ECO:0000256" key="6">
    <source>
        <dbReference type="ARBA" id="ARBA00023157"/>
    </source>
</evidence>
<name>A0ABR9ZX99_9FIRM</name>
<proteinExistence type="inferred from homology"/>
<keyword evidence="5" id="KW-0560">Oxidoreductase</keyword>